<dbReference type="Proteomes" id="UP001446871">
    <property type="component" value="Unassembled WGS sequence"/>
</dbReference>
<reference evidence="4 5" key="1">
    <citation type="submission" date="2023-01" db="EMBL/GenBank/DDBJ databases">
        <title>Analysis of 21 Apiospora genomes using comparative genomics revels a genus with tremendous synthesis potential of carbohydrate active enzymes and secondary metabolites.</title>
        <authorList>
            <person name="Sorensen T."/>
        </authorList>
    </citation>
    <scope>NUCLEOTIDE SEQUENCE [LARGE SCALE GENOMIC DNA]</scope>
    <source>
        <strain evidence="4 5">CBS 83171</strain>
    </source>
</reference>
<proteinExistence type="predicted"/>
<dbReference type="InterPro" id="IPR023152">
    <property type="entry name" value="RasGAP_CS"/>
</dbReference>
<accession>A0ABR1U489</accession>
<dbReference type="EMBL" id="JAQQWM010000008">
    <property type="protein sequence ID" value="KAK8053695.1"/>
    <property type="molecule type" value="Genomic_DNA"/>
</dbReference>
<protein>
    <submittedName>
        <fullName evidence="4">BUD2-GTPase-activating for Bud1p Rsr1p</fullName>
    </submittedName>
</protein>
<dbReference type="Gene3D" id="2.60.40.150">
    <property type="entry name" value="C2 domain"/>
    <property type="match status" value="1"/>
</dbReference>
<comment type="caution">
    <text evidence="4">The sequence shown here is derived from an EMBL/GenBank/DDBJ whole genome shotgun (WGS) entry which is preliminary data.</text>
</comment>
<dbReference type="SUPFAM" id="SSF49562">
    <property type="entry name" value="C2 domain (Calcium/lipid-binding domain, CaLB)"/>
    <property type="match status" value="1"/>
</dbReference>
<dbReference type="Pfam" id="PF00616">
    <property type="entry name" value="RasGAP"/>
    <property type="match status" value="1"/>
</dbReference>
<dbReference type="InterPro" id="IPR039360">
    <property type="entry name" value="Ras_GTPase"/>
</dbReference>
<evidence type="ECO:0000256" key="2">
    <source>
        <dbReference type="SAM" id="MobiDB-lite"/>
    </source>
</evidence>
<dbReference type="CDD" id="cd05137">
    <property type="entry name" value="RasGAP_CLA2_BUD2"/>
    <property type="match status" value="1"/>
</dbReference>
<feature type="compositionally biased region" description="Basic and acidic residues" evidence="2">
    <location>
        <begin position="1308"/>
        <end position="1320"/>
    </location>
</feature>
<dbReference type="InterPro" id="IPR001936">
    <property type="entry name" value="RasGAP_dom"/>
</dbReference>
<dbReference type="PANTHER" id="PTHR10194:SF60">
    <property type="entry name" value="RAS GTPASE-ACTIVATING PROTEIN RASKOL"/>
    <property type="match status" value="1"/>
</dbReference>
<feature type="region of interest" description="Disordered" evidence="2">
    <location>
        <begin position="280"/>
        <end position="308"/>
    </location>
</feature>
<evidence type="ECO:0000313" key="4">
    <source>
        <dbReference type="EMBL" id="KAK8053695.1"/>
    </source>
</evidence>
<feature type="region of interest" description="Disordered" evidence="2">
    <location>
        <begin position="1214"/>
        <end position="1234"/>
    </location>
</feature>
<gene>
    <name evidence="4" type="ORF">PG996_012996</name>
</gene>
<dbReference type="PROSITE" id="PS50018">
    <property type="entry name" value="RAS_GTPASE_ACTIV_2"/>
    <property type="match status" value="1"/>
</dbReference>
<dbReference type="SUPFAM" id="SSF48350">
    <property type="entry name" value="GTPase activation domain, GAP"/>
    <property type="match status" value="1"/>
</dbReference>
<feature type="domain" description="Ras-GAP" evidence="3">
    <location>
        <begin position="816"/>
        <end position="1050"/>
    </location>
</feature>
<dbReference type="InterPro" id="IPR035892">
    <property type="entry name" value="C2_domain_sf"/>
</dbReference>
<feature type="region of interest" description="Disordered" evidence="2">
    <location>
        <begin position="139"/>
        <end position="245"/>
    </location>
</feature>
<dbReference type="InterPro" id="IPR008936">
    <property type="entry name" value="Rho_GTPase_activation_prot"/>
</dbReference>
<evidence type="ECO:0000256" key="1">
    <source>
        <dbReference type="ARBA" id="ARBA00022468"/>
    </source>
</evidence>
<evidence type="ECO:0000313" key="5">
    <source>
        <dbReference type="Proteomes" id="UP001446871"/>
    </source>
</evidence>
<dbReference type="PANTHER" id="PTHR10194">
    <property type="entry name" value="RAS GTPASE-ACTIVATING PROTEINS"/>
    <property type="match status" value="1"/>
</dbReference>
<dbReference type="PROSITE" id="PS00509">
    <property type="entry name" value="RAS_GTPASE_ACTIV_1"/>
    <property type="match status" value="1"/>
</dbReference>
<dbReference type="Gene3D" id="1.10.506.10">
    <property type="entry name" value="GTPase Activation - p120gap, domain 1"/>
    <property type="match status" value="1"/>
</dbReference>
<feature type="compositionally biased region" description="Polar residues" evidence="2">
    <location>
        <begin position="102"/>
        <end position="117"/>
    </location>
</feature>
<name>A0ABR1U489_9PEZI</name>
<feature type="region of interest" description="Disordered" evidence="2">
    <location>
        <begin position="1246"/>
        <end position="1339"/>
    </location>
</feature>
<sequence>MQVCERAQCTSSISIAGANFQADNGIIMRSLLPPGMDGRTPNGGGAIVADSSSSSSSSNKDGSRPPFPAAERSQASPGGSARASNDTGREREREKERERSSTMHGSSFIPTVHSQNTIRTVTPEPAEKNGHAVNLDTTAVQASQGSRGYGITSPQTSASPRSIPGGESRRQGIVFNDAFGESYDDSEASPQTQSKSAVRPRTHTMDGSLAVRQQANAPSPENRHRVGSFSSSSGSTAIADPEGRPAAASLESVGYPSIAPLRSPADLKISISNKDKRSVNKRLVKRASSRPTSPLISPPPSVDSLPLPIPTDDANKVLLLMKTLCGRMKGQVEYQSEASGPWHAGVCYIDEERGSLLFDPGQNGPFHLPIVGDLRGCRVLPVEAPDGTGKCLELSSQKMGVELLLKPVVSAEVDFWLAALLCWQQVRPSSVRFPNGRGTSSPSATAGRPEMRRRGSATPGFATSKDAAIIKVGKVMLWDKGVATSPRSIVKRPSTRDLRGSATAWRRVSCILQDNGEFKLMTENDVSVLSIIELSQLSRCAVQQLDKSVLDEDYCIAIFPIYSATSKQLSIFRPVYIALDTRVLFEVWFVLLRAFAVPDLYGLEVDSQGAVEITDFENEFNGQMFRLEKTIQVRVTEAKLKKAVTPPELNERQARQDRDALIGNYLAEVILDGEVRARTTTQPDTKNPFWREAVQFTEVSSALPYLSVVLKRVDGNLESFSHQLQASLGLPKTGNLTEVMCGAVDISLDKLNRAKDHEQWLPIHDEKNESIGTMFVKVNHDELVVLMAKDYKPLSALLHKFSVGLTGQIAAAMPQQLRRLAEIFLNIFQVSNSSVEWLLALVEEEIDGVGGQNSMKKMRFSRRMKSNESTGSSSDREALVRDMGKTLAGEANLLFRGNSLLTQALEFHMRRLGKEYLEDVLSDKIFEINEINPDCEVDPSRIQNGDDLDQHWAQLTQITTEVWECIAESANRLPAELRQILKYVRAVAEDRYGDFLRTVTYTSVSGFLFLRFICPAILNPKLFGLLRDNPRHRAQRTLTLVAKGLQALGNLSTFGRKEGWMEPMNKFLNTQRQPFKEFIDAICYIPTERAAIASLPATYMAPVTILGRLSPIAREGFPALPYLIDHPRNFSALVKLWLESHHPTEAESNTFEGELAEFHELCVMLQKRSDECLNKIEVLRAAEEQSIMTDDFVESLEKSSFIESASLSQIHSPAWVDNDPYRAPGSSGSEQECERERSLFRELKFGSGRHGQDSSSSRQASDNSEVSLSHHLSGTLRRNGKLPRNLFGLIGSKKSKGEITPTSSPGSMREKHREDKDKGFLRGISEGWQKESGGDHSRH</sequence>
<feature type="compositionally biased region" description="Basic and acidic residues" evidence="2">
    <location>
        <begin position="87"/>
        <end position="101"/>
    </location>
</feature>
<feature type="compositionally biased region" description="Low complexity" evidence="2">
    <location>
        <begin position="1253"/>
        <end position="1264"/>
    </location>
</feature>
<feature type="compositionally biased region" description="Polar residues" evidence="2">
    <location>
        <begin position="73"/>
        <end position="86"/>
    </location>
</feature>
<dbReference type="CDD" id="cd00030">
    <property type="entry name" value="C2"/>
    <property type="match status" value="1"/>
</dbReference>
<dbReference type="SMART" id="SM00323">
    <property type="entry name" value="RasGAP"/>
    <property type="match status" value="1"/>
</dbReference>
<feature type="compositionally biased region" description="Polar residues" evidence="2">
    <location>
        <begin position="139"/>
        <end position="160"/>
    </location>
</feature>
<keyword evidence="5" id="KW-1185">Reference proteome</keyword>
<feature type="compositionally biased region" description="Basic and acidic residues" evidence="2">
    <location>
        <begin position="1328"/>
        <end position="1339"/>
    </location>
</feature>
<organism evidence="4 5">
    <name type="scientific">Apiospora saccharicola</name>
    <dbReference type="NCBI Taxonomy" id="335842"/>
    <lineage>
        <taxon>Eukaryota</taxon>
        <taxon>Fungi</taxon>
        <taxon>Dikarya</taxon>
        <taxon>Ascomycota</taxon>
        <taxon>Pezizomycotina</taxon>
        <taxon>Sordariomycetes</taxon>
        <taxon>Xylariomycetidae</taxon>
        <taxon>Amphisphaeriales</taxon>
        <taxon>Apiosporaceae</taxon>
        <taxon>Apiospora</taxon>
    </lineage>
</organism>
<keyword evidence="1" id="KW-0343">GTPase activation</keyword>
<feature type="region of interest" description="Disordered" evidence="2">
    <location>
        <begin position="433"/>
        <end position="458"/>
    </location>
</feature>
<feature type="region of interest" description="Disordered" evidence="2">
    <location>
        <begin position="32"/>
        <end position="117"/>
    </location>
</feature>
<evidence type="ECO:0000259" key="3">
    <source>
        <dbReference type="PROSITE" id="PS50018"/>
    </source>
</evidence>